<proteinExistence type="predicted"/>
<dbReference type="GeneID" id="18563231"/>
<dbReference type="EMBL" id="JN638751">
    <property type="protein sequence ID" value="AEO93283.1"/>
    <property type="molecule type" value="Genomic_DNA"/>
</dbReference>
<evidence type="ECO:0000313" key="1">
    <source>
        <dbReference type="EMBL" id="AEO93283.1"/>
    </source>
</evidence>
<dbReference type="Proteomes" id="UP000009273">
    <property type="component" value="Segment"/>
</dbReference>
<name>G3MB82_9CAUD</name>
<accession>G3MB82</accession>
<protein>
    <submittedName>
        <fullName evidence="1">Gp12</fullName>
    </submittedName>
</protein>
<organism evidence="1 2">
    <name type="scientific">Bacillus phage G</name>
    <dbReference type="NCBI Taxonomy" id="2884420"/>
    <lineage>
        <taxon>Viruses</taxon>
        <taxon>Duplodnaviria</taxon>
        <taxon>Heunggongvirae</taxon>
        <taxon>Uroviricota</taxon>
        <taxon>Caudoviricetes</taxon>
        <taxon>Donellivirus</taxon>
        <taxon>Donellivirus gee</taxon>
    </lineage>
</organism>
<dbReference type="RefSeq" id="YP_009015323.1">
    <property type="nucleotide sequence ID" value="NC_023719.1"/>
</dbReference>
<gene>
    <name evidence="1" type="primary">12</name>
    <name evidence="1" type="ORF">G_12</name>
</gene>
<reference evidence="1 2" key="1">
    <citation type="submission" date="2011-09" db="EMBL/GenBank/DDBJ databases">
        <authorList>
            <person name="Pope W.H."/>
            <person name="Pedulla M.L."/>
            <person name="Ford M.E."/>
            <person name="Peebles C.L."/>
            <person name="Hatfull G.H."/>
            <person name="Hendrix R.W."/>
        </authorList>
    </citation>
    <scope>NUCLEOTIDE SEQUENCE [LARGE SCALE GENOMIC DNA]</scope>
    <source>
        <strain evidence="1">G</strain>
    </source>
</reference>
<evidence type="ECO:0000313" key="2">
    <source>
        <dbReference type="Proteomes" id="UP000009273"/>
    </source>
</evidence>
<keyword evidence="2" id="KW-1185">Reference proteome</keyword>
<dbReference type="KEGG" id="vg:18563231"/>
<sequence length="118" mass="13562">MSRKRRLISQYDNNMNDMDFLMSLDPDLREYFDDGNRLLKTKSTKKKRKKKASFTIGDQVEVNDSYGTVIFGPYESETGKDTYEIECEDGSIVTSEDDGVSIKVYVAPIEEPEKDDLL</sequence>